<feature type="transmembrane region" description="Helical" evidence="5">
    <location>
        <begin position="12"/>
        <end position="31"/>
    </location>
</feature>
<feature type="transmembrane region" description="Helical" evidence="5">
    <location>
        <begin position="232"/>
        <end position="252"/>
    </location>
</feature>
<feature type="transmembrane region" description="Helical" evidence="5">
    <location>
        <begin position="75"/>
        <end position="99"/>
    </location>
</feature>
<evidence type="ECO:0000256" key="1">
    <source>
        <dbReference type="ARBA" id="ARBA00004141"/>
    </source>
</evidence>
<evidence type="ECO:0000256" key="2">
    <source>
        <dbReference type="ARBA" id="ARBA00022692"/>
    </source>
</evidence>
<evidence type="ECO:0000313" key="6">
    <source>
        <dbReference type="EMBL" id="KAK7409432.1"/>
    </source>
</evidence>
<feature type="transmembrane region" description="Helical" evidence="5">
    <location>
        <begin position="119"/>
        <end position="141"/>
    </location>
</feature>
<evidence type="ECO:0000256" key="5">
    <source>
        <dbReference type="SAM" id="Phobius"/>
    </source>
</evidence>
<feature type="transmembrane region" description="Helical" evidence="5">
    <location>
        <begin position="197"/>
        <end position="217"/>
    </location>
</feature>
<organism evidence="6 7">
    <name type="scientific">Neonectria punicea</name>
    <dbReference type="NCBI Taxonomy" id="979145"/>
    <lineage>
        <taxon>Eukaryota</taxon>
        <taxon>Fungi</taxon>
        <taxon>Dikarya</taxon>
        <taxon>Ascomycota</taxon>
        <taxon>Pezizomycotina</taxon>
        <taxon>Sordariomycetes</taxon>
        <taxon>Hypocreomycetidae</taxon>
        <taxon>Hypocreales</taxon>
        <taxon>Nectriaceae</taxon>
        <taxon>Neonectria</taxon>
    </lineage>
</organism>
<keyword evidence="7" id="KW-1185">Reference proteome</keyword>
<dbReference type="Proteomes" id="UP001498476">
    <property type="component" value="Unassembled WGS sequence"/>
</dbReference>
<dbReference type="EMBL" id="JAZAVJ010000151">
    <property type="protein sequence ID" value="KAK7409432.1"/>
    <property type="molecule type" value="Genomic_DNA"/>
</dbReference>
<evidence type="ECO:0000313" key="7">
    <source>
        <dbReference type="Proteomes" id="UP001498476"/>
    </source>
</evidence>
<evidence type="ECO:0000256" key="4">
    <source>
        <dbReference type="ARBA" id="ARBA00023136"/>
    </source>
</evidence>
<proteinExistence type="predicted"/>
<keyword evidence="4 5" id="KW-0472">Membrane</keyword>
<feature type="transmembrane region" description="Helical" evidence="5">
    <location>
        <begin position="153"/>
        <end position="176"/>
    </location>
</feature>
<dbReference type="PANTHER" id="PTHR31465">
    <property type="entry name" value="PROTEIN RTA1-RELATED"/>
    <property type="match status" value="1"/>
</dbReference>
<name>A0ABR1GV72_9HYPO</name>
<dbReference type="InterPro" id="IPR007568">
    <property type="entry name" value="RTA1"/>
</dbReference>
<sequence>MANDLYKYDPSLIAAVIFIICFSISGLYHAFQIAKLRSWYFISFFVGCLVEAIGYTGRAINAGEASREWTEGLYIIQTLFLLLGPPFFAASIYMVLGRLIRLLEAEKFSVIRLNWLTKIFLFGDIASICVQAIGGGILSSAETSTDRNKGEMIIIIGLWIQLIFFGVFIIAIIIFHRRIHREPTSASLKLHLPWQKLLIVLYVSSALIMVRSIFRVIEYIMGDDSVLMVNEVYIYLFDATLMFIVCVGFNAFHPSSIINGETMKRIRSIDSGNELGNMV</sequence>
<comment type="caution">
    <text evidence="6">The sequence shown here is derived from an EMBL/GenBank/DDBJ whole genome shotgun (WGS) entry which is preliminary data.</text>
</comment>
<feature type="transmembrane region" description="Helical" evidence="5">
    <location>
        <begin position="38"/>
        <end position="55"/>
    </location>
</feature>
<protein>
    <submittedName>
        <fullName evidence="6">Uncharacterized protein</fullName>
    </submittedName>
</protein>
<comment type="subcellular location">
    <subcellularLocation>
        <location evidence="1">Membrane</location>
        <topology evidence="1">Multi-pass membrane protein</topology>
    </subcellularLocation>
</comment>
<keyword evidence="3 5" id="KW-1133">Transmembrane helix</keyword>
<accession>A0ABR1GV72</accession>
<dbReference type="Pfam" id="PF04479">
    <property type="entry name" value="RTA1"/>
    <property type="match status" value="1"/>
</dbReference>
<dbReference type="PANTHER" id="PTHR31465:SF35">
    <property type="entry name" value="RTA1 DOMAIN PROTEIN-RELATED"/>
    <property type="match status" value="1"/>
</dbReference>
<keyword evidence="2 5" id="KW-0812">Transmembrane</keyword>
<evidence type="ECO:0000256" key="3">
    <source>
        <dbReference type="ARBA" id="ARBA00022989"/>
    </source>
</evidence>
<gene>
    <name evidence="6" type="ORF">QQX98_008393</name>
</gene>
<reference evidence="6 7" key="1">
    <citation type="journal article" date="2025" name="Microbiol. Resour. Announc.">
        <title>Draft genome sequences for Neonectria magnoliae and Neonectria punicea, canker pathogens of Liriodendron tulipifera and Acer saccharum in West Virginia.</title>
        <authorList>
            <person name="Petronek H.M."/>
            <person name="Kasson M.T."/>
            <person name="Metheny A.M."/>
            <person name="Stauder C.M."/>
            <person name="Lovett B."/>
            <person name="Lynch S.C."/>
            <person name="Garnas J.R."/>
            <person name="Kasson L.R."/>
            <person name="Stajich J.E."/>
        </authorList>
    </citation>
    <scope>NUCLEOTIDE SEQUENCE [LARGE SCALE GENOMIC DNA]</scope>
    <source>
        <strain evidence="6 7">NRRL 64653</strain>
    </source>
</reference>